<gene>
    <name evidence="1" type="primary">Vigan.09G120500</name>
    <name evidence="1" type="ORF">VIGAN_09120500</name>
</gene>
<organism evidence="1 2">
    <name type="scientific">Vigna angularis var. angularis</name>
    <dbReference type="NCBI Taxonomy" id="157739"/>
    <lineage>
        <taxon>Eukaryota</taxon>
        <taxon>Viridiplantae</taxon>
        <taxon>Streptophyta</taxon>
        <taxon>Embryophyta</taxon>
        <taxon>Tracheophyta</taxon>
        <taxon>Spermatophyta</taxon>
        <taxon>Magnoliopsida</taxon>
        <taxon>eudicotyledons</taxon>
        <taxon>Gunneridae</taxon>
        <taxon>Pentapetalae</taxon>
        <taxon>rosids</taxon>
        <taxon>fabids</taxon>
        <taxon>Fabales</taxon>
        <taxon>Fabaceae</taxon>
        <taxon>Papilionoideae</taxon>
        <taxon>50 kb inversion clade</taxon>
        <taxon>NPAAA clade</taxon>
        <taxon>indigoferoid/millettioid clade</taxon>
        <taxon>Phaseoleae</taxon>
        <taxon>Vigna</taxon>
    </lineage>
</organism>
<evidence type="ECO:0000313" key="2">
    <source>
        <dbReference type="Proteomes" id="UP000291084"/>
    </source>
</evidence>
<proteinExistence type="predicted"/>
<dbReference type="Proteomes" id="UP000291084">
    <property type="component" value="Chromosome 9"/>
</dbReference>
<accession>A0A0S3SXU9</accession>
<evidence type="ECO:0000313" key="1">
    <source>
        <dbReference type="EMBL" id="BAT97686.1"/>
    </source>
</evidence>
<keyword evidence="2" id="KW-1185">Reference proteome</keyword>
<protein>
    <submittedName>
        <fullName evidence="1">Uncharacterized protein</fullName>
    </submittedName>
</protein>
<sequence length="87" mass="9599">MSDRPSIIVFFFNSKISRDLVMSYFSFCFILIKINLKTSTLHGALPSIMVLCLILLQSNKRGPTWTLLPSLVTPSASSLHAASQPGE</sequence>
<name>A0A0S3SXU9_PHAAN</name>
<feature type="non-terminal residue" evidence="1">
    <location>
        <position position="87"/>
    </location>
</feature>
<dbReference type="AlphaFoldDB" id="A0A0S3SXU9"/>
<reference evidence="1 2" key="1">
    <citation type="journal article" date="2015" name="Sci. Rep.">
        <title>The power of single molecule real-time sequencing technology in the de novo assembly of a eukaryotic genome.</title>
        <authorList>
            <person name="Sakai H."/>
            <person name="Naito K."/>
            <person name="Ogiso-Tanaka E."/>
            <person name="Takahashi Y."/>
            <person name="Iseki K."/>
            <person name="Muto C."/>
            <person name="Satou K."/>
            <person name="Teruya K."/>
            <person name="Shiroma A."/>
            <person name="Shimoji M."/>
            <person name="Hirano T."/>
            <person name="Itoh T."/>
            <person name="Kaga A."/>
            <person name="Tomooka N."/>
        </authorList>
    </citation>
    <scope>NUCLEOTIDE SEQUENCE [LARGE SCALE GENOMIC DNA]</scope>
    <source>
        <strain evidence="2">cv. Shumari</strain>
    </source>
</reference>
<dbReference type="EMBL" id="AP015042">
    <property type="protein sequence ID" value="BAT97686.1"/>
    <property type="molecule type" value="Genomic_DNA"/>
</dbReference>